<comment type="caution">
    <text evidence="1">The sequence shown here is derived from an EMBL/GenBank/DDBJ whole genome shotgun (WGS) entry which is preliminary data.</text>
</comment>
<accession>A0A177B0S7</accession>
<protein>
    <submittedName>
        <fullName evidence="1">Uncharacterized protein</fullName>
    </submittedName>
</protein>
<reference evidence="1 2" key="1">
    <citation type="submission" date="2016-04" db="EMBL/GenBank/DDBJ databases">
        <title>The genome of Intoshia linei affirms orthonectids as highly simplified spiralians.</title>
        <authorList>
            <person name="Mikhailov K.V."/>
            <person name="Slusarev G.S."/>
            <person name="Nikitin M.A."/>
            <person name="Logacheva M.D."/>
            <person name="Penin A."/>
            <person name="Aleoshin V."/>
            <person name="Panchin Y.V."/>
        </authorList>
    </citation>
    <scope>NUCLEOTIDE SEQUENCE [LARGE SCALE GENOMIC DNA]</scope>
    <source>
        <strain evidence="1">Intl2013</strain>
        <tissue evidence="1">Whole animal</tissue>
    </source>
</reference>
<dbReference type="AlphaFoldDB" id="A0A177B0S7"/>
<proteinExistence type="predicted"/>
<organism evidence="1 2">
    <name type="scientific">Intoshia linei</name>
    <dbReference type="NCBI Taxonomy" id="1819745"/>
    <lineage>
        <taxon>Eukaryota</taxon>
        <taxon>Metazoa</taxon>
        <taxon>Spiralia</taxon>
        <taxon>Lophotrochozoa</taxon>
        <taxon>Mesozoa</taxon>
        <taxon>Orthonectida</taxon>
        <taxon>Rhopaluridae</taxon>
        <taxon>Intoshia</taxon>
    </lineage>
</organism>
<feature type="non-terminal residue" evidence="1">
    <location>
        <position position="337"/>
    </location>
</feature>
<evidence type="ECO:0000313" key="1">
    <source>
        <dbReference type="EMBL" id="OAF67826.1"/>
    </source>
</evidence>
<dbReference type="EMBL" id="LWCA01000566">
    <property type="protein sequence ID" value="OAF67826.1"/>
    <property type="molecule type" value="Genomic_DNA"/>
</dbReference>
<sequence length="337" mass="39813">MNLEDQKAFLWTLELAYSNNKEILDVDSATDNMIQILTHTLDNLPIIRWEKDPIFDVILSFYDLYSLKLYNSIIQKFQLLQSPNYQNKLCTISKLIICLFGKTTHYSLIKILIKIIPTIFSKTIRHLFLDCAVEDHNNFIYVKCKDNCPHVVEYFCSHDGFNTIKNTIENINIDMDNLQLIDFFQAVFESRLDLKDVYHDKFIQPIVSVACNRIIIFSTRIKLEIFQNLKYTTDIFTVIGMLAVINEQNQKNEENLILIEDTYLIFILTLIKHSTMSCRLYAIKSINCVLDYITDEDNKIEKYTKFVYRMNFTIPKISQWCQRNNITEVVLRQNLHH</sequence>
<dbReference type="Proteomes" id="UP000078046">
    <property type="component" value="Unassembled WGS sequence"/>
</dbReference>
<gene>
    <name evidence="1" type="ORF">A3Q56_04446</name>
</gene>
<keyword evidence="2" id="KW-1185">Reference proteome</keyword>
<name>A0A177B0S7_9BILA</name>
<evidence type="ECO:0000313" key="2">
    <source>
        <dbReference type="Proteomes" id="UP000078046"/>
    </source>
</evidence>